<feature type="region of interest" description="Disordered" evidence="1">
    <location>
        <begin position="228"/>
        <end position="250"/>
    </location>
</feature>
<protein>
    <submittedName>
        <fullName evidence="2">Uncharacterized protein</fullName>
    </submittedName>
</protein>
<name>A0ABY4F7M9_9BACT</name>
<evidence type="ECO:0000256" key="1">
    <source>
        <dbReference type="SAM" id="MobiDB-lite"/>
    </source>
</evidence>
<accession>A0ABY4F7M9</accession>
<reference evidence="2 3" key="1">
    <citation type="submission" date="2022-04" db="EMBL/GenBank/DDBJ databases">
        <title>Hymenobacter sp. isolated from the air.</title>
        <authorList>
            <person name="Won M."/>
            <person name="Lee C.-M."/>
            <person name="Woen H.-Y."/>
            <person name="Kwon S.-W."/>
        </authorList>
    </citation>
    <scope>NUCLEOTIDE SEQUENCE [LARGE SCALE GENOMIC DNA]</scope>
    <source>
        <strain evidence="3">5116 S-27</strain>
    </source>
</reference>
<evidence type="ECO:0000313" key="2">
    <source>
        <dbReference type="EMBL" id="UOQ52007.1"/>
    </source>
</evidence>
<gene>
    <name evidence="2" type="ORF">MUN80_19865</name>
</gene>
<dbReference type="RefSeq" id="WP_244715587.1">
    <property type="nucleotide sequence ID" value="NZ_CP095049.1"/>
</dbReference>
<dbReference type="EMBL" id="CP095049">
    <property type="protein sequence ID" value="UOQ52007.1"/>
    <property type="molecule type" value="Genomic_DNA"/>
</dbReference>
<evidence type="ECO:0000313" key="3">
    <source>
        <dbReference type="Proteomes" id="UP000831785"/>
    </source>
</evidence>
<proteinExistence type="predicted"/>
<sequence>MKLLLLPLVLLTLLADPPSGRPAPKSAPAAGVATSFRRFNLAPLWVLYPREAEAQTMLGCMGPQYRPFNLVFEKVQRDAKKPALYHVRGKSREQERILPFSGTITLTSLKKVRIPDYANNDQFKSLGHYQANGRFRFVESATEEGAGTFTGQLTITFSRTASGLAYMPRLASWWDEGSASEGSKFTSTWTSPAHPAAVKLVWASNFMEIAGSVMERFNVGDRGRTSTASTGRWVGKASGKMRNGGSKTRSQFCKPESSILPAQLLFILLLRLMRTSLVISFLAMLASSGCQQQTASTATEVAPVAPEVTAASSAATTAAPLAPVASASSLTKLLPEKRAFLQQNNIAPLWQNDTEERRQYPAFSGFYGADHYRISFVFTRVTQDQQRPELFHVQGKSQFKKAVTPFAGTLTVSQIAELDTFLDLDSASSATAKAYTVTAGFELRENSAAKGAGVFRGTGYLDLYRTADGKLHQCSSMPSSADKDPTRGSGLLFSGEWVSNTTGQHKPLLLANDPFVIAPDVLKDFGIGERSGEINPKYAKLGWTEVWENEEWWADKPVSSL</sequence>
<organism evidence="2 3">
    <name type="scientific">Hymenobacter cellulosivorans</name>
    <dbReference type="NCBI Taxonomy" id="2932249"/>
    <lineage>
        <taxon>Bacteria</taxon>
        <taxon>Pseudomonadati</taxon>
        <taxon>Bacteroidota</taxon>
        <taxon>Cytophagia</taxon>
        <taxon>Cytophagales</taxon>
        <taxon>Hymenobacteraceae</taxon>
        <taxon>Hymenobacter</taxon>
    </lineage>
</organism>
<keyword evidence="3" id="KW-1185">Reference proteome</keyword>
<dbReference type="Proteomes" id="UP000831785">
    <property type="component" value="Chromosome"/>
</dbReference>